<organism evidence="1 2">
    <name type="scientific">Araneus ventricosus</name>
    <name type="common">Orbweaver spider</name>
    <name type="synonym">Epeira ventricosa</name>
    <dbReference type="NCBI Taxonomy" id="182803"/>
    <lineage>
        <taxon>Eukaryota</taxon>
        <taxon>Metazoa</taxon>
        <taxon>Ecdysozoa</taxon>
        <taxon>Arthropoda</taxon>
        <taxon>Chelicerata</taxon>
        <taxon>Arachnida</taxon>
        <taxon>Araneae</taxon>
        <taxon>Araneomorphae</taxon>
        <taxon>Entelegynae</taxon>
        <taxon>Araneoidea</taxon>
        <taxon>Araneidae</taxon>
        <taxon>Araneus</taxon>
    </lineage>
</organism>
<sequence length="95" mass="11060">MIDVLLQYTNMYLQRNRTVDDHQKISKRSITTPTEKKWCLFGTLCLTRAEDASGIEILLRAMGLKRFRTFALPSDSTTKARRIHAKEQLISYLKL</sequence>
<dbReference type="EMBL" id="BGPR01107147">
    <property type="protein sequence ID" value="GBM78628.1"/>
    <property type="molecule type" value="Genomic_DNA"/>
</dbReference>
<comment type="caution">
    <text evidence="1">The sequence shown here is derived from an EMBL/GenBank/DDBJ whole genome shotgun (WGS) entry which is preliminary data.</text>
</comment>
<name>A0A4Y2ILG6_ARAVE</name>
<accession>A0A4Y2ILG6</accession>
<dbReference type="Proteomes" id="UP000499080">
    <property type="component" value="Unassembled WGS sequence"/>
</dbReference>
<proteinExistence type="predicted"/>
<dbReference type="AlphaFoldDB" id="A0A4Y2ILG6"/>
<keyword evidence="2" id="KW-1185">Reference proteome</keyword>
<evidence type="ECO:0000313" key="1">
    <source>
        <dbReference type="EMBL" id="GBM78628.1"/>
    </source>
</evidence>
<protein>
    <submittedName>
        <fullName evidence="1">Uncharacterized protein</fullName>
    </submittedName>
</protein>
<reference evidence="1 2" key="1">
    <citation type="journal article" date="2019" name="Sci. Rep.">
        <title>Orb-weaving spider Araneus ventricosus genome elucidates the spidroin gene catalogue.</title>
        <authorList>
            <person name="Kono N."/>
            <person name="Nakamura H."/>
            <person name="Ohtoshi R."/>
            <person name="Moran D.A.P."/>
            <person name="Shinohara A."/>
            <person name="Yoshida Y."/>
            <person name="Fujiwara M."/>
            <person name="Mori M."/>
            <person name="Tomita M."/>
            <person name="Arakawa K."/>
        </authorList>
    </citation>
    <scope>NUCLEOTIDE SEQUENCE [LARGE SCALE GENOMIC DNA]</scope>
</reference>
<evidence type="ECO:0000313" key="2">
    <source>
        <dbReference type="Proteomes" id="UP000499080"/>
    </source>
</evidence>
<dbReference type="OrthoDB" id="10057959at2759"/>
<gene>
    <name evidence="1" type="ORF">AVEN_75266_1</name>
</gene>